<evidence type="ECO:0000259" key="5">
    <source>
        <dbReference type="SMART" id="SM01349"/>
    </source>
</evidence>
<keyword evidence="7" id="KW-1185">Reference proteome</keyword>
<dbReference type="OMA" id="KYATQRG"/>
<dbReference type="GO" id="GO:1904688">
    <property type="term" value="P:regulation of cytoplasmic translational initiation"/>
    <property type="evidence" value="ECO:0007669"/>
    <property type="project" value="UniProtKB-ARBA"/>
</dbReference>
<feature type="repeat" description="HEAT" evidence="4">
    <location>
        <begin position="1614"/>
        <end position="1652"/>
    </location>
</feature>
<organism evidence="6 7">
    <name type="scientific">Cyberlindnera jadinii (strain ATCC 18201 / CBS 1600 / BCRC 20928 / JCM 3617 / NBRC 0987 / NRRL Y-1542)</name>
    <name type="common">Torula yeast</name>
    <name type="synonym">Candida utilis</name>
    <dbReference type="NCBI Taxonomy" id="983966"/>
    <lineage>
        <taxon>Eukaryota</taxon>
        <taxon>Fungi</taxon>
        <taxon>Dikarya</taxon>
        <taxon>Ascomycota</taxon>
        <taxon>Saccharomycotina</taxon>
        <taxon>Saccharomycetes</taxon>
        <taxon>Phaffomycetales</taxon>
        <taxon>Phaffomycetaceae</taxon>
        <taxon>Cyberlindnera</taxon>
    </lineage>
</organism>
<dbReference type="GO" id="GO:0030295">
    <property type="term" value="F:protein kinase activator activity"/>
    <property type="evidence" value="ECO:0007669"/>
    <property type="project" value="UniProtKB-ARBA"/>
</dbReference>
<dbReference type="Pfam" id="PF24993">
    <property type="entry name" value="GNC1_N"/>
    <property type="match status" value="1"/>
</dbReference>
<dbReference type="Pfam" id="PF24984">
    <property type="entry name" value="HEAT_EF3_GNC1"/>
    <property type="match status" value="1"/>
</dbReference>
<dbReference type="InterPro" id="IPR022716">
    <property type="entry name" value="Gcn1_N"/>
</dbReference>
<dbReference type="Pfam" id="PF24987">
    <property type="entry name" value="HEAT_EF3_N"/>
    <property type="match status" value="1"/>
</dbReference>
<dbReference type="InterPro" id="IPR016024">
    <property type="entry name" value="ARM-type_fold"/>
</dbReference>
<dbReference type="STRING" id="983966.A0A1E4S547"/>
<dbReference type="InterPro" id="IPR056809">
    <property type="entry name" value="HEAT_GCN1_fung"/>
</dbReference>
<protein>
    <recommendedName>
        <fullName evidence="3">eIF-2-alpha kinase activator GCN1</fullName>
    </recommendedName>
</protein>
<dbReference type="SMART" id="SM01349">
    <property type="entry name" value="TOG"/>
    <property type="match status" value="2"/>
</dbReference>
<gene>
    <name evidence="6" type="ORF">CYBJADRAFT_59060</name>
</gene>
<dbReference type="SUPFAM" id="SSF48371">
    <property type="entry name" value="ARM repeat"/>
    <property type="match status" value="4"/>
</dbReference>
<comment type="similarity">
    <text evidence="1">Belongs to the GCN1 family.</text>
</comment>
<dbReference type="Pfam" id="PF23271">
    <property type="entry name" value="HEAT_GCN1"/>
    <property type="match status" value="2"/>
</dbReference>
<keyword evidence="2" id="KW-0677">Repeat</keyword>
<feature type="repeat" description="HEAT" evidence="4">
    <location>
        <begin position="1495"/>
        <end position="1533"/>
    </location>
</feature>
<dbReference type="GO" id="GO:0034198">
    <property type="term" value="P:cellular response to amino acid starvation"/>
    <property type="evidence" value="ECO:0007669"/>
    <property type="project" value="TreeGrafter"/>
</dbReference>
<evidence type="ECO:0000256" key="4">
    <source>
        <dbReference type="PROSITE-ProRule" id="PRU00103"/>
    </source>
</evidence>
<proteinExistence type="inferred from homology"/>
<dbReference type="PANTHER" id="PTHR23346">
    <property type="entry name" value="TRANSLATIONAL ACTIVATOR GCN1-RELATED"/>
    <property type="match status" value="1"/>
</dbReference>
<evidence type="ECO:0000313" key="6">
    <source>
        <dbReference type="EMBL" id="ODV74580.1"/>
    </source>
</evidence>
<name>A0A1E4S547_CYBJN</name>
<accession>A0A1E4S547</accession>
<dbReference type="GO" id="GO:0005829">
    <property type="term" value="C:cytosol"/>
    <property type="evidence" value="ECO:0007669"/>
    <property type="project" value="TreeGrafter"/>
</dbReference>
<dbReference type="InterPro" id="IPR021133">
    <property type="entry name" value="HEAT_type_2"/>
</dbReference>
<dbReference type="RefSeq" id="XP_020071619.1">
    <property type="nucleotide sequence ID" value="XM_020217799.1"/>
</dbReference>
<dbReference type="Proteomes" id="UP000094389">
    <property type="component" value="Unassembled WGS sequence"/>
</dbReference>
<sequence>MMSNWKDYSANLERDLLFTSRKTRDEKLKSLEAYLSSSATDESINGVQALLLRHYTHWTDPNGLTLTTALLIKSVELKPESLPLVVKAIVKFTSKYRSIAFEDLHLLTTYITAIVVKFSREASFDKVLNDVVTALLQIFDSLYHQQTDADDKHKQRVRKSITNIARSSISALSDEQISSIVAVLAEYKGPLEPVIALFGVLASRDLSANDQTAIIGLFVKDVLGSKVPVANLPSMAPFFEKFVSGEVLKSSIVPSLEKAIIRSSEVSWSLSLELFRSLSSTVDLPEILVGSKLLTQIISALKGSKENVRSLALNNFVVIVRYKSSDETLAKLSDELTKSLKAISSADIKTLFYKVISLVPCSELTSAKIISALTPLVSKDQNESSLDAGLNAFFAHFVGLLVHNVDVSEESKTAVLNGLKDTKLQLRKSWYSNLGSRLETSEVTEPLRALIINVFPTMSAASTEILNNPTTHIKAIVVPYVTLVVSKIFKTDVDSKDLVTKVFVDDEKKPSILLNSRVYSKFTTDNEKEWFIKALGSVAEDITDTNADFGVAFSAFAIAKSSSSTVRKLNMNVLQDAYIKNQKFVGDSLIVGVSKLLAGSADENILEPIYGRLTTVLSVLSSRDKSLNEEVLLSQLSDAIVPAHHQSLSKSSWVSLVLAADVDPGYIAKAFHVQLFENISDLLLNATKATHDSGMFNAAAESIATLAFVDPNAVGLLVQKLIENDLSTDLLKDLTSQDVEIFRASEGELVVNVLEGRKKTVEDKNSKDYATRKWEESVRKDIAKKSTATKKYTKEEQALVNAQLEKESEIRRHVNKIYNQLDRSCSIIDALSKTGDFIDNGKKHWVAAAVNGLLGVLAYSVSENLVGSMLTNSFLALSNVISSKLGQLKYFVGVATLRINHIGSLEERFEQEDILDLISRLLFRIKFLSVQQPFDFITLTYTLPLLSKVLEDGKAVAIKNALKPVLKSEFVEEDKEEEQLMLVLEIISTHAELFRDPAIPREQVVNVLLSLLALPSKSKLAKDCLMTLCQHISINFSGEDLAVLFKGLLSPESFVRNTILEALDQEFDLSELNYADQIWIACHDNEEANAEIALTIWEENEFEVSIESVKSLCSFLDSADSGIRLSVARTLSDSIQTVCSKGEDFLPILNDLLNLYSEKARPPEPILDRFGLVIKSSQDQRDPWEPRSTIAITLKYLAPLFDNEQVVTKLIEFLIKEKALGDKEAAVAEEFKEAAIAVIDSHGAESVEALVPVFEAALAPSKDTDKTEETVRENVVVLYGSLGRHLSASDPRVSTIVDRLLKTLVAPSERVQRAIAEVISPLVPLFKNEVSAYLQTLFDELFKAQSLSRKRGLAYGIAGLCKGYGLASLSEFDIIRNLSDAAEDKKDQKRRESASILFECLSRCLAKFFEPYVIETLPIVLKSLGDAVPEVRDATAEASKVIMQNTTSYGVKKLIPLAIENLDDISWRSKKGSVELLGSMAYLDPAQLSASLSTIVPEIVGVLNDSHKEVRKAADQALKRFGEVIRNPEIQALVPILIKAIGDPAKHTEEALDALIQTQFVHYIDGPSLALIIHVIHRGMHDRSANTKRKSCQIVGNMAILVDTRDLIQYLHQLVAELETAMVDPVPNTRATAARALGALVEKLGEDQFPELIPRLLDTLYDESKAGDRLGSAQALAEVICGIGLRKLDELLPTILSGATSSRASVREGFLPLLLFLPVCFGSQFAPYISQIIPAILNGLADTDESIRGTALKAGRLIVKNYASKAVDLLLPELEAGLLDVNYRIRLSSVELTGDLLFQITGISGKMELSEDDNEQSGTVSKQLVDSLGPERRDRVLSLLFICRSDTAVVEILPSLTSIIIRRLANPDEAQRSIAAQTLGELVRRVGGNAMSQLLPTLQDSLSTSDSDAKGGICVAIRELIESSSDDTLQEHEDIFVDIIRSTLVDSSPSVREAAAAAFDNYQDRVGKSAVDNIIPFLLNMLQSPDSENALAALQEIMTTKSDVIFPILIPTLLESPIDSFRARALGSFAEVAGKALYKRLSAVIGTLISELIRDDLDSETEQELKSSFDKVVLSVSDEEGLHPLLQQLMSVIKGDDSKKRAVVYERFGPFFTETKLDYSIYTQDIVTQCILSLDDKDPDVVKADIIALTAVVKQQPKDTLERLVKPAKEALQITGVSGTDLYGFTLPKGVNSILPVFLHGLMYGTSGEREAGALAIADVISKTPAAQLKSLVTVITGPLIRVIGEKYPSDVKAAILYALDMIFGKIPQFLRPFIPQLQRTFVKSLSDASNETLRLRAAKALGTLIEYQPRIDPLVSELVLGSKNAETSGVKTAMLKALLEVIAKAGEKMSESSKTSILDLVESEMLEADDKLAVAYARLVGSLARILTPDEAVQILKTKVLDNALSDDSSKFSILTLNAFLKDAPNHIFESGLLSAVTEVLTSAANSPVPYISDNAVVAIGKIFLLHGETSSPGQKPTVEVPFELPFPLVSDLVNELALTTLKPVSSSLDTRRLSLVVIRTVARTKGALLKAHWDVLGASVFACVRDVIIPIKLAAEKAFLSLFGLVEDVEMSEFQKWFADVNTRGSLTTVTGTVIQARSIGDYAKRVGARLAGVERERIEAGGDAETVFSDRIEDENEIWAVGGVDLKKF</sequence>
<dbReference type="PANTHER" id="PTHR23346:SF7">
    <property type="entry name" value="STALLED RIBOSOME SENSOR GCN1"/>
    <property type="match status" value="1"/>
</dbReference>
<dbReference type="Gene3D" id="1.25.10.10">
    <property type="entry name" value="Leucine-rich Repeat Variant"/>
    <property type="match status" value="5"/>
</dbReference>
<dbReference type="Pfam" id="PF12074">
    <property type="entry name" value="Gcn1_N"/>
    <property type="match status" value="1"/>
</dbReference>
<feature type="domain" description="TOG" evidence="5">
    <location>
        <begin position="1317"/>
        <end position="1554"/>
    </location>
</feature>
<dbReference type="FunFam" id="1.25.10.10:FF:000090">
    <property type="entry name" value="eIF-2-alpha kinase activator GCN1"/>
    <property type="match status" value="1"/>
</dbReference>
<dbReference type="InterPro" id="IPR034085">
    <property type="entry name" value="TOG"/>
</dbReference>
<evidence type="ECO:0000256" key="2">
    <source>
        <dbReference type="ARBA" id="ARBA00022737"/>
    </source>
</evidence>
<evidence type="ECO:0000256" key="1">
    <source>
        <dbReference type="ARBA" id="ARBA00007366"/>
    </source>
</evidence>
<evidence type="ECO:0000313" key="7">
    <source>
        <dbReference type="Proteomes" id="UP000094389"/>
    </source>
</evidence>
<dbReference type="PROSITE" id="PS50077">
    <property type="entry name" value="HEAT_REPEAT"/>
    <property type="match status" value="3"/>
</dbReference>
<dbReference type="EMBL" id="KV453927">
    <property type="protein sequence ID" value="ODV74580.1"/>
    <property type="molecule type" value="Genomic_DNA"/>
</dbReference>
<evidence type="ECO:0000256" key="3">
    <source>
        <dbReference type="ARBA" id="ARBA00072275"/>
    </source>
</evidence>
<feature type="domain" description="TOG" evidence="5">
    <location>
        <begin position="1642"/>
        <end position="1915"/>
    </location>
</feature>
<dbReference type="InterPro" id="IPR057546">
    <property type="entry name" value="HEAT_GCN1"/>
</dbReference>
<dbReference type="InterPro" id="IPR056810">
    <property type="entry name" value="GNC1-like_N"/>
</dbReference>
<dbReference type="Pfam" id="PF24916">
    <property type="entry name" value="HEAT_GCN1_fung"/>
    <property type="match status" value="1"/>
</dbReference>
<feature type="repeat" description="HEAT" evidence="4">
    <location>
        <begin position="1936"/>
        <end position="1973"/>
    </location>
</feature>
<dbReference type="OrthoDB" id="5148094at2759"/>
<dbReference type="InterPro" id="IPR011989">
    <property type="entry name" value="ARM-like"/>
</dbReference>
<dbReference type="Pfam" id="PF25801">
    <property type="entry name" value="HEAT_GCN1_C_2"/>
    <property type="match status" value="1"/>
</dbReference>
<dbReference type="GeneID" id="30992195"/>
<reference evidence="6 7" key="1">
    <citation type="journal article" date="2016" name="Proc. Natl. Acad. Sci. U.S.A.">
        <title>Comparative genomics of biotechnologically important yeasts.</title>
        <authorList>
            <person name="Riley R."/>
            <person name="Haridas S."/>
            <person name="Wolfe K.H."/>
            <person name="Lopes M.R."/>
            <person name="Hittinger C.T."/>
            <person name="Goeker M."/>
            <person name="Salamov A.A."/>
            <person name="Wisecaver J.H."/>
            <person name="Long T.M."/>
            <person name="Calvey C.H."/>
            <person name="Aerts A.L."/>
            <person name="Barry K.W."/>
            <person name="Choi C."/>
            <person name="Clum A."/>
            <person name="Coughlan A.Y."/>
            <person name="Deshpande S."/>
            <person name="Douglass A.P."/>
            <person name="Hanson S.J."/>
            <person name="Klenk H.-P."/>
            <person name="LaButti K.M."/>
            <person name="Lapidus A."/>
            <person name="Lindquist E.A."/>
            <person name="Lipzen A.M."/>
            <person name="Meier-Kolthoff J.P."/>
            <person name="Ohm R.A."/>
            <person name="Otillar R.P."/>
            <person name="Pangilinan J.L."/>
            <person name="Peng Y."/>
            <person name="Rokas A."/>
            <person name="Rosa C.A."/>
            <person name="Scheuner C."/>
            <person name="Sibirny A.A."/>
            <person name="Slot J.C."/>
            <person name="Stielow J.B."/>
            <person name="Sun H."/>
            <person name="Kurtzman C.P."/>
            <person name="Blackwell M."/>
            <person name="Grigoriev I.V."/>
            <person name="Jeffries T.W."/>
        </authorList>
    </citation>
    <scope>NUCLEOTIDE SEQUENCE [LARGE SCALE GENOMIC DNA]</scope>
    <source>
        <strain evidence="7">ATCC 18201 / CBS 1600 / BCRC 20928 / JCM 3617 / NBRC 0987 / NRRL Y-1542</strain>
    </source>
</reference>